<dbReference type="HOGENOM" id="CLU_3144427_0_0_1"/>
<proteinExistence type="predicted"/>
<protein>
    <submittedName>
        <fullName evidence="1">Uncharacterized protein</fullName>
    </submittedName>
</protein>
<sequence length="49" mass="5748">MVVCDCLNSIRFRRKCICEIIDKIHSRNILSIDHIDLYCGNFHQIDIGL</sequence>
<keyword evidence="2" id="KW-1185">Reference proteome</keyword>
<dbReference type="Proteomes" id="UP000015102">
    <property type="component" value="Unassembled WGS sequence"/>
</dbReference>
<accession>T1GTZ8</accession>
<reference evidence="1" key="2">
    <citation type="submission" date="2015-06" db="UniProtKB">
        <authorList>
            <consortium name="EnsemblMetazoa"/>
        </authorList>
    </citation>
    <scope>IDENTIFICATION</scope>
</reference>
<reference evidence="2" key="1">
    <citation type="submission" date="2013-02" db="EMBL/GenBank/DDBJ databases">
        <authorList>
            <person name="Hughes D."/>
        </authorList>
    </citation>
    <scope>NUCLEOTIDE SEQUENCE</scope>
    <source>
        <strain>Durham</strain>
        <strain evidence="2">NC isolate 2 -- Noor lab</strain>
    </source>
</reference>
<evidence type="ECO:0000313" key="1">
    <source>
        <dbReference type="EnsemblMetazoa" id="MESCA007197-PA"/>
    </source>
</evidence>
<dbReference type="AlphaFoldDB" id="T1GTZ8"/>
<dbReference type="EMBL" id="CAQQ02187637">
    <property type="status" value="NOT_ANNOTATED_CDS"/>
    <property type="molecule type" value="Genomic_DNA"/>
</dbReference>
<evidence type="ECO:0000313" key="2">
    <source>
        <dbReference type="Proteomes" id="UP000015102"/>
    </source>
</evidence>
<dbReference type="EnsemblMetazoa" id="MESCA007197-RA">
    <property type="protein sequence ID" value="MESCA007197-PA"/>
    <property type="gene ID" value="MESCA007197"/>
</dbReference>
<name>T1GTZ8_MEGSC</name>
<organism evidence="1 2">
    <name type="scientific">Megaselia scalaris</name>
    <name type="common">Humpbacked fly</name>
    <name type="synonym">Phora scalaris</name>
    <dbReference type="NCBI Taxonomy" id="36166"/>
    <lineage>
        <taxon>Eukaryota</taxon>
        <taxon>Metazoa</taxon>
        <taxon>Ecdysozoa</taxon>
        <taxon>Arthropoda</taxon>
        <taxon>Hexapoda</taxon>
        <taxon>Insecta</taxon>
        <taxon>Pterygota</taxon>
        <taxon>Neoptera</taxon>
        <taxon>Endopterygota</taxon>
        <taxon>Diptera</taxon>
        <taxon>Brachycera</taxon>
        <taxon>Muscomorpha</taxon>
        <taxon>Platypezoidea</taxon>
        <taxon>Phoridae</taxon>
        <taxon>Megaseliini</taxon>
        <taxon>Megaselia</taxon>
    </lineage>
</organism>